<keyword evidence="6 8" id="KW-0472">Membrane</keyword>
<keyword evidence="4 8" id="KW-0812">Transmembrane</keyword>
<dbReference type="SUPFAM" id="SSF53649">
    <property type="entry name" value="Alkaline phosphatase-like"/>
    <property type="match status" value="1"/>
</dbReference>
<evidence type="ECO:0000256" key="5">
    <source>
        <dbReference type="ARBA" id="ARBA00022989"/>
    </source>
</evidence>
<evidence type="ECO:0000256" key="3">
    <source>
        <dbReference type="ARBA" id="ARBA00022679"/>
    </source>
</evidence>
<dbReference type="InterPro" id="IPR058130">
    <property type="entry name" value="PEA_transf_C"/>
</dbReference>
<organism evidence="10 11">
    <name type="scientific">Hafnia paralvei</name>
    <dbReference type="NCBI Taxonomy" id="546367"/>
    <lineage>
        <taxon>Bacteria</taxon>
        <taxon>Pseudomonadati</taxon>
        <taxon>Pseudomonadota</taxon>
        <taxon>Gammaproteobacteria</taxon>
        <taxon>Enterobacterales</taxon>
        <taxon>Hafniaceae</taxon>
        <taxon>Hafnia</taxon>
    </lineage>
</organism>
<dbReference type="GO" id="GO:0009244">
    <property type="term" value="P:lipopolysaccharide core region biosynthetic process"/>
    <property type="evidence" value="ECO:0007669"/>
    <property type="project" value="TreeGrafter"/>
</dbReference>
<dbReference type="GO" id="GO:0016776">
    <property type="term" value="F:phosphotransferase activity, phosphate group as acceptor"/>
    <property type="evidence" value="ECO:0007669"/>
    <property type="project" value="TreeGrafter"/>
</dbReference>
<dbReference type="InterPro" id="IPR040423">
    <property type="entry name" value="PEA_transferase"/>
</dbReference>
<protein>
    <submittedName>
        <fullName evidence="10">Phosphate starvation-inducible protein PsiE</fullName>
    </submittedName>
</protein>
<evidence type="ECO:0000256" key="7">
    <source>
        <dbReference type="ARBA" id="ARBA00038481"/>
    </source>
</evidence>
<dbReference type="OrthoDB" id="9786870at2"/>
<comment type="similarity">
    <text evidence="7">Belongs to the phosphoethanolamine transferase family.</text>
</comment>
<sequence length="540" mass="60486">MNIKKSYLLFGKEYLLLIISVIIFSIINILMAPNIHMSYRIVTFTLSLLFLKAIRSSPLRLILAIPFLFLCSADISLSLYSWFTFKTPFNDGFAVSTLESNPSEMIAMLGVYLWFVIVCLALLVLFIFAVRPIPGKIPSKKITGTLILIICLIALVSSLKFVKKRPVNEGAISELKVAARFTTYMPFFNISYFLTAMQESQILKNISGAAPHYTLTVKDTGIDTYVLIIGESERARNMSIYGYKKPTTPQLESQKPYLKLFTQAISGVPFTSVAVPMALSADNIHNHDLKNYADNVINLANQAGFHTTWLSAQTAFGNYGSSVAGIAMNAKDKLYIKGYDKELIPHLKTALAKPGHDKKLIILHLYGSHEPACARYPSDEAIFDKNGDIDACYDNSVLYTDSLFGEIFSLLKQKNASVFYFSDHALERDPKQSAPYFHGGITPSQEAYHVPMFIWYSPVLEPRYQQEIGQVNSVYSTSYNDAAIATWLGITDASRGIFSNVNDVVNKFKNDSTVLDNLYQKLDYHSLRKTAQEPLPESSR</sequence>
<dbReference type="Pfam" id="PF00884">
    <property type="entry name" value="Sulfatase"/>
    <property type="match status" value="1"/>
</dbReference>
<dbReference type="Proteomes" id="UP000218796">
    <property type="component" value="Unassembled WGS sequence"/>
</dbReference>
<keyword evidence="3" id="KW-0808">Transferase</keyword>
<dbReference type="AlphaFoldDB" id="A0A2A2M8N6"/>
<dbReference type="InterPro" id="IPR017850">
    <property type="entry name" value="Alkaline_phosphatase_core_sf"/>
</dbReference>
<evidence type="ECO:0000256" key="6">
    <source>
        <dbReference type="ARBA" id="ARBA00023136"/>
    </source>
</evidence>
<evidence type="ECO:0000256" key="1">
    <source>
        <dbReference type="ARBA" id="ARBA00004651"/>
    </source>
</evidence>
<comment type="caution">
    <text evidence="10">The sequence shown here is derived from an EMBL/GenBank/DDBJ whole genome shotgun (WGS) entry which is preliminary data.</text>
</comment>
<comment type="subcellular location">
    <subcellularLocation>
        <location evidence="1">Cell membrane</location>
        <topology evidence="1">Multi-pass membrane protein</topology>
    </subcellularLocation>
</comment>
<evidence type="ECO:0000313" key="10">
    <source>
        <dbReference type="EMBL" id="PAV94966.1"/>
    </source>
</evidence>
<reference evidence="10 11" key="1">
    <citation type="submission" date="2017-08" db="EMBL/GenBank/DDBJ databases">
        <title>Draft Genome Sequence of Hafnia alvei CITHA-6 Isolated from Raw Bovine Milk.</title>
        <authorList>
            <person name="Culligan E.P."/>
            <person name="Mcsweeney A."/>
            <person name="O'Doherty C."/>
            <person name="Gleeson E."/>
            <person name="O'Riordan D."/>
            <person name="Sleator R.D."/>
        </authorList>
    </citation>
    <scope>NUCLEOTIDE SEQUENCE [LARGE SCALE GENOMIC DNA]</scope>
    <source>
        <strain evidence="10 11">CITHA-6</strain>
    </source>
</reference>
<feature type="domain" description="Sulfatase N-terminal" evidence="9">
    <location>
        <begin position="224"/>
        <end position="473"/>
    </location>
</feature>
<dbReference type="InterPro" id="IPR000917">
    <property type="entry name" value="Sulfatase_N"/>
</dbReference>
<proteinExistence type="inferred from homology"/>
<evidence type="ECO:0000259" key="9">
    <source>
        <dbReference type="Pfam" id="PF00884"/>
    </source>
</evidence>
<dbReference type="EMBL" id="NQMS01000009">
    <property type="protein sequence ID" value="PAV94966.1"/>
    <property type="molecule type" value="Genomic_DNA"/>
</dbReference>
<dbReference type="GO" id="GO:0005886">
    <property type="term" value="C:plasma membrane"/>
    <property type="evidence" value="ECO:0007669"/>
    <property type="project" value="UniProtKB-SubCell"/>
</dbReference>
<keyword evidence="2" id="KW-1003">Cell membrane</keyword>
<feature type="transmembrane region" description="Helical" evidence="8">
    <location>
        <begin position="14"/>
        <end position="31"/>
    </location>
</feature>
<dbReference type="CDD" id="cd16017">
    <property type="entry name" value="LptA"/>
    <property type="match status" value="1"/>
</dbReference>
<dbReference type="PANTHER" id="PTHR30443:SF4">
    <property type="entry name" value="PHOSPHOETHANOLAMINE TRANSFERASE OPGE-RELATED"/>
    <property type="match status" value="1"/>
</dbReference>
<feature type="transmembrane region" description="Helical" evidence="8">
    <location>
        <begin position="105"/>
        <end position="130"/>
    </location>
</feature>
<keyword evidence="11" id="KW-1185">Reference proteome</keyword>
<evidence type="ECO:0000256" key="2">
    <source>
        <dbReference type="ARBA" id="ARBA00022475"/>
    </source>
</evidence>
<feature type="transmembrane region" description="Helical" evidence="8">
    <location>
        <begin position="142"/>
        <end position="162"/>
    </location>
</feature>
<feature type="transmembrane region" description="Helical" evidence="8">
    <location>
        <begin position="61"/>
        <end position="85"/>
    </location>
</feature>
<dbReference type="RefSeq" id="WP_039185193.1">
    <property type="nucleotide sequence ID" value="NZ_DFUA01000001.1"/>
</dbReference>
<dbReference type="PANTHER" id="PTHR30443">
    <property type="entry name" value="INNER MEMBRANE PROTEIN"/>
    <property type="match status" value="1"/>
</dbReference>
<name>A0A2A2M8N6_9GAMM</name>
<feature type="transmembrane region" description="Helical" evidence="8">
    <location>
        <begin position="37"/>
        <end position="54"/>
    </location>
</feature>
<evidence type="ECO:0000313" key="11">
    <source>
        <dbReference type="Proteomes" id="UP000218796"/>
    </source>
</evidence>
<gene>
    <name evidence="10" type="ORF">CJD50_18120</name>
</gene>
<evidence type="ECO:0000256" key="4">
    <source>
        <dbReference type="ARBA" id="ARBA00022692"/>
    </source>
</evidence>
<keyword evidence="5 8" id="KW-1133">Transmembrane helix</keyword>
<accession>A0A2A2M8N6</accession>
<evidence type="ECO:0000256" key="8">
    <source>
        <dbReference type="SAM" id="Phobius"/>
    </source>
</evidence>
<dbReference type="Gene3D" id="3.40.720.10">
    <property type="entry name" value="Alkaline Phosphatase, subunit A"/>
    <property type="match status" value="1"/>
</dbReference>